<dbReference type="Gene3D" id="1.10.287.1080">
    <property type="entry name" value="MazG-like"/>
    <property type="match status" value="1"/>
</dbReference>
<dbReference type="PANTHER" id="PTHR46523:SF1">
    <property type="entry name" value="DCTP PYROPHOSPHATASE 1"/>
    <property type="match status" value="1"/>
</dbReference>
<dbReference type="Pfam" id="PF12643">
    <property type="entry name" value="MazG-like"/>
    <property type="match status" value="1"/>
</dbReference>
<dbReference type="AlphaFoldDB" id="A0A099I9D8"/>
<dbReference type="InterPro" id="IPR025984">
    <property type="entry name" value="DCTPP"/>
</dbReference>
<protein>
    <submittedName>
        <fullName evidence="1">Nucleotide pyrophosphohydrolase</fullName>
    </submittedName>
</protein>
<evidence type="ECO:0000313" key="1">
    <source>
        <dbReference type="EMBL" id="KGJ54624.1"/>
    </source>
</evidence>
<dbReference type="InterPro" id="IPR052555">
    <property type="entry name" value="dCTP_Pyrophosphatase"/>
</dbReference>
<dbReference type="PANTHER" id="PTHR46523">
    <property type="entry name" value="DCTP PYROPHOSPHATASE 1"/>
    <property type="match status" value="1"/>
</dbReference>
<dbReference type="GO" id="GO:0047429">
    <property type="term" value="F:nucleoside triphosphate diphosphatase activity"/>
    <property type="evidence" value="ECO:0007669"/>
    <property type="project" value="InterPro"/>
</dbReference>
<dbReference type="SUPFAM" id="SSF101386">
    <property type="entry name" value="all-alpha NTP pyrophosphatases"/>
    <property type="match status" value="1"/>
</dbReference>
<dbReference type="GO" id="GO:0009143">
    <property type="term" value="P:nucleoside triphosphate catabolic process"/>
    <property type="evidence" value="ECO:0007669"/>
    <property type="project" value="InterPro"/>
</dbReference>
<evidence type="ECO:0000313" key="2">
    <source>
        <dbReference type="Proteomes" id="UP000030008"/>
    </source>
</evidence>
<keyword evidence="1" id="KW-0378">Hydrolase</keyword>
<accession>A0A099I9D8</accession>
<name>A0A099I9D8_CLOIN</name>
<gene>
    <name evidence="1" type="ORF">CIAN88_03100</name>
</gene>
<reference evidence="1 2" key="1">
    <citation type="submission" date="2014-08" db="EMBL/GenBank/DDBJ databases">
        <title>Clostridium innocuum, an unnegligible vancomycin-resistant pathogen causing extra-intestinal infections.</title>
        <authorList>
            <person name="Feng Y."/>
            <person name="Chiu C.-H."/>
        </authorList>
    </citation>
    <scope>NUCLEOTIDE SEQUENCE [LARGE SCALE GENOMIC DNA]</scope>
    <source>
        <strain evidence="1 2">AN88</strain>
    </source>
</reference>
<dbReference type="Proteomes" id="UP000030008">
    <property type="component" value="Unassembled WGS sequence"/>
</dbReference>
<organism evidence="1 2">
    <name type="scientific">Clostridium innocuum</name>
    <dbReference type="NCBI Taxonomy" id="1522"/>
    <lineage>
        <taxon>Bacteria</taxon>
        <taxon>Bacillati</taxon>
        <taxon>Bacillota</taxon>
        <taxon>Clostridia</taxon>
        <taxon>Eubacteriales</taxon>
        <taxon>Clostridiaceae</taxon>
        <taxon>Clostridium</taxon>
    </lineage>
</organism>
<dbReference type="PIRSF" id="PIRSF029826">
    <property type="entry name" value="UCP029826_pph"/>
    <property type="match status" value="1"/>
</dbReference>
<dbReference type="RefSeq" id="WP_044904010.1">
    <property type="nucleotide sequence ID" value="NZ_JQIF01000014.1"/>
</dbReference>
<dbReference type="EMBL" id="JQIF01000014">
    <property type="protein sequence ID" value="KGJ54624.1"/>
    <property type="molecule type" value="Genomic_DNA"/>
</dbReference>
<sequence length="106" mass="12536">METAIERVRAFVKDRDWDQFHTPDNLAKSICIEAGELLECFQWQPEKYEHRAVCEELADVMIYCMQLADQLQVNMEDIILDKMEKNEKKYPVEKARGNAAKYDAYE</sequence>
<dbReference type="CDD" id="cd11537">
    <property type="entry name" value="NTP-PPase_RS21-C6_like"/>
    <property type="match status" value="1"/>
</dbReference>
<proteinExistence type="predicted"/>
<comment type="caution">
    <text evidence="1">The sequence shown here is derived from an EMBL/GenBank/DDBJ whole genome shotgun (WGS) entry which is preliminary data.</text>
</comment>